<sequence>MKIDLILAYVQRYEFGHERDFVLQAHRTLWKRSFSPLYAFKRIMRGLFTLSAGAFLLSAFMNSFYCYKRMRKNYPVDMTKRKNLNKLVEPQVRSFGENAMEYVSTYS</sequence>
<evidence type="ECO:0000256" key="1">
    <source>
        <dbReference type="SAM" id="Phobius"/>
    </source>
</evidence>
<keyword evidence="1" id="KW-1133">Transmembrane helix</keyword>
<protein>
    <submittedName>
        <fullName evidence="2">Uncharacterized protein</fullName>
    </submittedName>
</protein>
<gene>
    <name evidence="2" type="ORF">A4R26_23980</name>
</gene>
<accession>A0A1V9FGU8</accession>
<dbReference type="RefSeq" id="WP_081167140.1">
    <property type="nucleotide sequence ID" value="NZ_LWBP01000191.1"/>
</dbReference>
<keyword evidence="1" id="KW-0812">Transmembrane</keyword>
<dbReference type="AlphaFoldDB" id="A0A1V9FGU8"/>
<feature type="transmembrane region" description="Helical" evidence="1">
    <location>
        <begin position="43"/>
        <end position="65"/>
    </location>
</feature>
<comment type="caution">
    <text evidence="2">The sequence shown here is derived from an EMBL/GenBank/DDBJ whole genome shotgun (WGS) entry which is preliminary data.</text>
</comment>
<keyword evidence="3" id="KW-1185">Reference proteome</keyword>
<evidence type="ECO:0000313" key="3">
    <source>
        <dbReference type="Proteomes" id="UP000192276"/>
    </source>
</evidence>
<name>A0A1V9FGU8_9BACT</name>
<dbReference type="OrthoDB" id="9801424at2"/>
<keyword evidence="1" id="KW-0472">Membrane</keyword>
<reference evidence="3" key="1">
    <citation type="submission" date="2016-04" db="EMBL/GenBank/DDBJ databases">
        <authorList>
            <person name="Chen L."/>
            <person name="Zhuang W."/>
            <person name="Wang G."/>
        </authorList>
    </citation>
    <scope>NUCLEOTIDE SEQUENCE [LARGE SCALE GENOMIC DNA]</scope>
    <source>
        <strain evidence="3">208</strain>
    </source>
</reference>
<dbReference type="EMBL" id="LWBP01000191">
    <property type="protein sequence ID" value="OQP57588.1"/>
    <property type="molecule type" value="Genomic_DNA"/>
</dbReference>
<dbReference type="Proteomes" id="UP000192276">
    <property type="component" value="Unassembled WGS sequence"/>
</dbReference>
<dbReference type="STRING" id="550983.A4R26_23980"/>
<proteinExistence type="predicted"/>
<organism evidence="2 3">
    <name type="scientific">Niastella populi</name>
    <dbReference type="NCBI Taxonomy" id="550983"/>
    <lineage>
        <taxon>Bacteria</taxon>
        <taxon>Pseudomonadati</taxon>
        <taxon>Bacteroidota</taxon>
        <taxon>Chitinophagia</taxon>
        <taxon>Chitinophagales</taxon>
        <taxon>Chitinophagaceae</taxon>
        <taxon>Niastella</taxon>
    </lineage>
</organism>
<evidence type="ECO:0000313" key="2">
    <source>
        <dbReference type="EMBL" id="OQP57588.1"/>
    </source>
</evidence>